<sequence>MQFFGRKFTTKTSKEPVRAEAPTHPDFRDKTHPFPALQALDFRTEDGAWWCCRDQCEHKLVHWIGPHPFDPAKCPCGHTICHECVTTDILTVVDSAQEGIFTVPETTSQNVPYGQICPCGILHRAKRRELRRKCDLGFNVVCSCGRKSSLDWLRFVIGSNMDWRLRSNECEMRSRNIFRDRRAHPANSKSIARVGHRPIAVRDEAGFFLPRPPSIIKPDSDRNYRKRGDAVMRSPVPKTGTQREFVEFGSEPRLESSGLRRNGAVRRYTENVGTWPERKPDIRSFLKWRKSF</sequence>
<name>A0A6A6X2R1_9PLEO</name>
<gene>
    <name evidence="3" type="ORF">K505DRAFT_390853</name>
</gene>
<feature type="domain" description="Probable double zinc ribbon" evidence="2">
    <location>
        <begin position="47"/>
        <end position="171"/>
    </location>
</feature>
<dbReference type="Pfam" id="PF26652">
    <property type="entry name" value="Zn_ribbon_double"/>
    <property type="match status" value="1"/>
</dbReference>
<dbReference type="OrthoDB" id="3793432at2759"/>
<reference evidence="3" key="1">
    <citation type="journal article" date="2020" name="Stud. Mycol.">
        <title>101 Dothideomycetes genomes: a test case for predicting lifestyles and emergence of pathogens.</title>
        <authorList>
            <person name="Haridas S."/>
            <person name="Albert R."/>
            <person name="Binder M."/>
            <person name="Bloem J."/>
            <person name="Labutti K."/>
            <person name="Salamov A."/>
            <person name="Andreopoulos B."/>
            <person name="Baker S."/>
            <person name="Barry K."/>
            <person name="Bills G."/>
            <person name="Bluhm B."/>
            <person name="Cannon C."/>
            <person name="Castanera R."/>
            <person name="Culley D."/>
            <person name="Daum C."/>
            <person name="Ezra D."/>
            <person name="Gonzalez J."/>
            <person name="Henrissat B."/>
            <person name="Kuo A."/>
            <person name="Liang C."/>
            <person name="Lipzen A."/>
            <person name="Lutzoni F."/>
            <person name="Magnuson J."/>
            <person name="Mondo S."/>
            <person name="Nolan M."/>
            <person name="Ohm R."/>
            <person name="Pangilinan J."/>
            <person name="Park H.-J."/>
            <person name="Ramirez L."/>
            <person name="Alfaro M."/>
            <person name="Sun H."/>
            <person name="Tritt A."/>
            <person name="Yoshinaga Y."/>
            <person name="Zwiers L.-H."/>
            <person name="Turgeon B."/>
            <person name="Goodwin S."/>
            <person name="Spatafora J."/>
            <person name="Crous P."/>
            <person name="Grigoriev I."/>
        </authorList>
    </citation>
    <scope>NUCLEOTIDE SEQUENCE</scope>
    <source>
        <strain evidence="3">CBS 109.77</strain>
    </source>
</reference>
<proteinExistence type="predicted"/>
<dbReference type="Proteomes" id="UP000799757">
    <property type="component" value="Unassembled WGS sequence"/>
</dbReference>
<accession>A0A6A6X2R1</accession>
<keyword evidence="4" id="KW-1185">Reference proteome</keyword>
<organism evidence="3 4">
    <name type="scientific">Melanomma pulvis-pyrius CBS 109.77</name>
    <dbReference type="NCBI Taxonomy" id="1314802"/>
    <lineage>
        <taxon>Eukaryota</taxon>
        <taxon>Fungi</taxon>
        <taxon>Dikarya</taxon>
        <taxon>Ascomycota</taxon>
        <taxon>Pezizomycotina</taxon>
        <taxon>Dothideomycetes</taxon>
        <taxon>Pleosporomycetidae</taxon>
        <taxon>Pleosporales</taxon>
        <taxon>Melanommataceae</taxon>
        <taxon>Melanomma</taxon>
    </lineage>
</organism>
<feature type="region of interest" description="Disordered" evidence="1">
    <location>
        <begin position="1"/>
        <end position="28"/>
    </location>
</feature>
<dbReference type="InterPro" id="IPR058253">
    <property type="entry name" value="Zn_ribbon_double"/>
</dbReference>
<feature type="compositionally biased region" description="Basic and acidic residues" evidence="1">
    <location>
        <begin position="12"/>
        <end position="28"/>
    </location>
</feature>
<evidence type="ECO:0000313" key="3">
    <source>
        <dbReference type="EMBL" id="KAF2790434.1"/>
    </source>
</evidence>
<evidence type="ECO:0000259" key="2">
    <source>
        <dbReference type="Pfam" id="PF26652"/>
    </source>
</evidence>
<protein>
    <recommendedName>
        <fullName evidence="2">Probable double zinc ribbon domain-containing protein</fullName>
    </recommendedName>
</protein>
<evidence type="ECO:0000256" key="1">
    <source>
        <dbReference type="SAM" id="MobiDB-lite"/>
    </source>
</evidence>
<evidence type="ECO:0000313" key="4">
    <source>
        <dbReference type="Proteomes" id="UP000799757"/>
    </source>
</evidence>
<dbReference type="AlphaFoldDB" id="A0A6A6X2R1"/>
<dbReference type="EMBL" id="MU002074">
    <property type="protein sequence ID" value="KAF2790434.1"/>
    <property type="molecule type" value="Genomic_DNA"/>
</dbReference>